<name>A0ACC0C9J5_CATRO</name>
<sequence length="113" mass="12966">MKIFYKRLEHKKKTDLTTPGILLHRLTVPLFVLSQSGKKHDIEIRERERSLSPPGLYGQSLDPRNEAIGNMFRHLVVNTSRTPYEFSISITIALSQSLPKPGYRFLGHLQDPP</sequence>
<comment type="caution">
    <text evidence="1">The sequence shown here is derived from an EMBL/GenBank/DDBJ whole genome shotgun (WGS) entry which is preliminary data.</text>
</comment>
<protein>
    <submittedName>
        <fullName evidence="1">Uncharacterized protein</fullName>
    </submittedName>
</protein>
<keyword evidence="2" id="KW-1185">Reference proteome</keyword>
<evidence type="ECO:0000313" key="1">
    <source>
        <dbReference type="EMBL" id="KAI5681564.1"/>
    </source>
</evidence>
<proteinExistence type="predicted"/>
<evidence type="ECO:0000313" key="2">
    <source>
        <dbReference type="Proteomes" id="UP001060085"/>
    </source>
</evidence>
<reference evidence="2" key="1">
    <citation type="journal article" date="2023" name="Nat. Plants">
        <title>Single-cell RNA sequencing provides a high-resolution roadmap for understanding the multicellular compartmentation of specialized metabolism.</title>
        <authorList>
            <person name="Sun S."/>
            <person name="Shen X."/>
            <person name="Li Y."/>
            <person name="Li Y."/>
            <person name="Wang S."/>
            <person name="Li R."/>
            <person name="Zhang H."/>
            <person name="Shen G."/>
            <person name="Guo B."/>
            <person name="Wei J."/>
            <person name="Xu J."/>
            <person name="St-Pierre B."/>
            <person name="Chen S."/>
            <person name="Sun C."/>
        </authorList>
    </citation>
    <scope>NUCLEOTIDE SEQUENCE [LARGE SCALE GENOMIC DNA]</scope>
</reference>
<organism evidence="1 2">
    <name type="scientific">Catharanthus roseus</name>
    <name type="common">Madagascar periwinkle</name>
    <name type="synonym">Vinca rosea</name>
    <dbReference type="NCBI Taxonomy" id="4058"/>
    <lineage>
        <taxon>Eukaryota</taxon>
        <taxon>Viridiplantae</taxon>
        <taxon>Streptophyta</taxon>
        <taxon>Embryophyta</taxon>
        <taxon>Tracheophyta</taxon>
        <taxon>Spermatophyta</taxon>
        <taxon>Magnoliopsida</taxon>
        <taxon>eudicotyledons</taxon>
        <taxon>Gunneridae</taxon>
        <taxon>Pentapetalae</taxon>
        <taxon>asterids</taxon>
        <taxon>lamiids</taxon>
        <taxon>Gentianales</taxon>
        <taxon>Apocynaceae</taxon>
        <taxon>Rauvolfioideae</taxon>
        <taxon>Vinceae</taxon>
        <taxon>Catharanthinae</taxon>
        <taxon>Catharanthus</taxon>
    </lineage>
</organism>
<dbReference type="Proteomes" id="UP001060085">
    <property type="component" value="Linkage Group LG01"/>
</dbReference>
<accession>A0ACC0C9J5</accession>
<gene>
    <name evidence="1" type="ORF">M9H77_02792</name>
</gene>
<dbReference type="EMBL" id="CM044701">
    <property type="protein sequence ID" value="KAI5681564.1"/>
    <property type="molecule type" value="Genomic_DNA"/>
</dbReference>